<keyword evidence="2" id="KW-1185">Reference proteome</keyword>
<name>A0ABQ9GDB4_9NEOP</name>
<accession>A0ABQ9GDB4</accession>
<comment type="caution">
    <text evidence="1">The sequence shown here is derived from an EMBL/GenBank/DDBJ whole genome shotgun (WGS) entry which is preliminary data.</text>
</comment>
<evidence type="ECO:0000313" key="1">
    <source>
        <dbReference type="EMBL" id="KAJ8869071.1"/>
    </source>
</evidence>
<dbReference type="Proteomes" id="UP001159363">
    <property type="component" value="Chromosome 13"/>
</dbReference>
<gene>
    <name evidence="1" type="ORF">PR048_030632</name>
</gene>
<proteinExistence type="predicted"/>
<evidence type="ECO:0000313" key="2">
    <source>
        <dbReference type="Proteomes" id="UP001159363"/>
    </source>
</evidence>
<sequence length="117" mass="12552">MLASHQGDPGSIPGFSHVGIVPDDAVGGRVFPDLPPPPVHSFWRCAILTSITAIGSQDLDVKSRSELVRGMDPNDLVSILSARELFLQGANFPIPIGQMPEESDQLLEDHAVQLEDA</sequence>
<organism evidence="1 2">
    <name type="scientific">Dryococelus australis</name>
    <dbReference type="NCBI Taxonomy" id="614101"/>
    <lineage>
        <taxon>Eukaryota</taxon>
        <taxon>Metazoa</taxon>
        <taxon>Ecdysozoa</taxon>
        <taxon>Arthropoda</taxon>
        <taxon>Hexapoda</taxon>
        <taxon>Insecta</taxon>
        <taxon>Pterygota</taxon>
        <taxon>Neoptera</taxon>
        <taxon>Polyneoptera</taxon>
        <taxon>Phasmatodea</taxon>
        <taxon>Verophasmatodea</taxon>
        <taxon>Anareolatae</taxon>
        <taxon>Phasmatidae</taxon>
        <taxon>Eurycanthinae</taxon>
        <taxon>Dryococelus</taxon>
    </lineage>
</organism>
<dbReference type="EMBL" id="JARBHB010000014">
    <property type="protein sequence ID" value="KAJ8869071.1"/>
    <property type="molecule type" value="Genomic_DNA"/>
</dbReference>
<protein>
    <submittedName>
        <fullName evidence="1">Uncharacterized protein</fullName>
    </submittedName>
</protein>
<reference evidence="1 2" key="1">
    <citation type="submission" date="2023-02" db="EMBL/GenBank/DDBJ databases">
        <title>LHISI_Scaffold_Assembly.</title>
        <authorList>
            <person name="Stuart O.P."/>
            <person name="Cleave R."/>
            <person name="Magrath M.J.L."/>
            <person name="Mikheyev A.S."/>
        </authorList>
    </citation>
    <scope>NUCLEOTIDE SEQUENCE [LARGE SCALE GENOMIC DNA]</scope>
    <source>
        <strain evidence="1">Daus_M_001</strain>
        <tissue evidence="1">Leg muscle</tissue>
    </source>
</reference>